<dbReference type="Gene3D" id="1.10.357.10">
    <property type="entry name" value="Tetracycline Repressor, domain 2"/>
    <property type="match status" value="1"/>
</dbReference>
<accession>A0A3D9BY69</accession>
<evidence type="ECO:0000256" key="3">
    <source>
        <dbReference type="ARBA" id="ARBA00023163"/>
    </source>
</evidence>
<dbReference type="OrthoDB" id="9811084at2"/>
<dbReference type="Proteomes" id="UP000257131">
    <property type="component" value="Unassembled WGS sequence"/>
</dbReference>
<dbReference type="InterPro" id="IPR023772">
    <property type="entry name" value="DNA-bd_HTH_TetR-type_CS"/>
</dbReference>
<evidence type="ECO:0000313" key="6">
    <source>
        <dbReference type="EMBL" id="REC58439.1"/>
    </source>
</evidence>
<reference evidence="6 7" key="1">
    <citation type="journal article" date="2017" name="Int. J. Syst. Evol. Microbiol.">
        <title>Rhodosalinus sediminis gen. nov., sp. nov., isolated from marine saltern.</title>
        <authorList>
            <person name="Guo L.Y."/>
            <person name="Ling S.K."/>
            <person name="Li C.M."/>
            <person name="Chen G.J."/>
            <person name="Du Z.J."/>
        </authorList>
    </citation>
    <scope>NUCLEOTIDE SEQUENCE [LARGE SCALE GENOMIC DNA]</scope>
    <source>
        <strain evidence="6 7">WDN1C137</strain>
    </source>
</reference>
<evidence type="ECO:0000256" key="1">
    <source>
        <dbReference type="ARBA" id="ARBA00023015"/>
    </source>
</evidence>
<dbReference type="PANTHER" id="PTHR47506">
    <property type="entry name" value="TRANSCRIPTIONAL REGULATORY PROTEIN"/>
    <property type="match status" value="1"/>
</dbReference>
<gene>
    <name evidence="6" type="ORF">DRV84_02425</name>
</gene>
<comment type="caution">
    <text evidence="6">The sequence shown here is derived from an EMBL/GenBank/DDBJ whole genome shotgun (WGS) entry which is preliminary data.</text>
</comment>
<evidence type="ECO:0000256" key="2">
    <source>
        <dbReference type="ARBA" id="ARBA00023125"/>
    </source>
</evidence>
<sequence length="193" mass="21162">MVQKKKPEVREAILAAAYDLFRERGYTLSTIGAIARAADISAANIYVYFDSKLDILLELYEPWLMERIEALHARVRGLSDHDARVRALLTALWHDLPAAENGFAANLVQALATAPEDDARIRELSHRAEARIAEILEDTLPEERRHIAGDGALARLLAAATDGFSVNHADDGAARLTRATVDVVADLMLGRPG</sequence>
<name>A0A3D9BY69_9RHOB</name>
<organism evidence="6 7">
    <name type="scientific">Rhodosalinus sediminis</name>
    <dbReference type="NCBI Taxonomy" id="1940533"/>
    <lineage>
        <taxon>Bacteria</taxon>
        <taxon>Pseudomonadati</taxon>
        <taxon>Pseudomonadota</taxon>
        <taxon>Alphaproteobacteria</taxon>
        <taxon>Rhodobacterales</taxon>
        <taxon>Paracoccaceae</taxon>
        <taxon>Rhodosalinus</taxon>
    </lineage>
</organism>
<dbReference type="SUPFAM" id="SSF46689">
    <property type="entry name" value="Homeodomain-like"/>
    <property type="match status" value="1"/>
</dbReference>
<dbReference type="PRINTS" id="PR00455">
    <property type="entry name" value="HTHTETR"/>
</dbReference>
<dbReference type="Pfam" id="PF00440">
    <property type="entry name" value="TetR_N"/>
    <property type="match status" value="1"/>
</dbReference>
<keyword evidence="1" id="KW-0805">Transcription regulation</keyword>
<feature type="domain" description="HTH tetR-type" evidence="5">
    <location>
        <begin position="7"/>
        <end position="67"/>
    </location>
</feature>
<dbReference type="InterPro" id="IPR009057">
    <property type="entry name" value="Homeodomain-like_sf"/>
</dbReference>
<dbReference type="PROSITE" id="PS01081">
    <property type="entry name" value="HTH_TETR_1"/>
    <property type="match status" value="1"/>
</dbReference>
<dbReference type="GO" id="GO:0003677">
    <property type="term" value="F:DNA binding"/>
    <property type="evidence" value="ECO:0007669"/>
    <property type="project" value="UniProtKB-UniRule"/>
</dbReference>
<dbReference type="PROSITE" id="PS50977">
    <property type="entry name" value="HTH_TETR_2"/>
    <property type="match status" value="1"/>
</dbReference>
<dbReference type="EMBL" id="QOHR01000002">
    <property type="protein sequence ID" value="REC58439.1"/>
    <property type="molecule type" value="Genomic_DNA"/>
</dbReference>
<keyword evidence="3" id="KW-0804">Transcription</keyword>
<proteinExistence type="predicted"/>
<feature type="DNA-binding region" description="H-T-H motif" evidence="4">
    <location>
        <begin position="30"/>
        <end position="49"/>
    </location>
</feature>
<protein>
    <submittedName>
        <fullName evidence="6">TetR/AcrR family transcriptional regulator</fullName>
    </submittedName>
</protein>
<dbReference type="InterPro" id="IPR001647">
    <property type="entry name" value="HTH_TetR"/>
</dbReference>
<dbReference type="AlphaFoldDB" id="A0A3D9BY69"/>
<dbReference type="RefSeq" id="WP_115978270.1">
    <property type="nucleotide sequence ID" value="NZ_QOHR01000002.1"/>
</dbReference>
<evidence type="ECO:0000256" key="4">
    <source>
        <dbReference type="PROSITE-ProRule" id="PRU00335"/>
    </source>
</evidence>
<keyword evidence="2 4" id="KW-0238">DNA-binding</keyword>
<dbReference type="PANTHER" id="PTHR47506:SF1">
    <property type="entry name" value="HTH-TYPE TRANSCRIPTIONAL REGULATOR YJDC"/>
    <property type="match status" value="1"/>
</dbReference>
<keyword evidence="7" id="KW-1185">Reference proteome</keyword>
<evidence type="ECO:0000313" key="7">
    <source>
        <dbReference type="Proteomes" id="UP000257131"/>
    </source>
</evidence>
<evidence type="ECO:0000259" key="5">
    <source>
        <dbReference type="PROSITE" id="PS50977"/>
    </source>
</evidence>